<feature type="non-terminal residue" evidence="1">
    <location>
        <position position="37"/>
    </location>
</feature>
<name>X1RA47_9ZZZZ</name>
<dbReference type="EMBL" id="BARW01006561">
    <property type="protein sequence ID" value="GAI77632.1"/>
    <property type="molecule type" value="Genomic_DNA"/>
</dbReference>
<comment type="caution">
    <text evidence="1">The sequence shown here is derived from an EMBL/GenBank/DDBJ whole genome shotgun (WGS) entry which is preliminary data.</text>
</comment>
<proteinExistence type="predicted"/>
<sequence length="37" mass="4399">MDKEIKEAVDNINAKLDYLKKVVDERFDKLKKIIGDY</sequence>
<organism evidence="1">
    <name type="scientific">marine sediment metagenome</name>
    <dbReference type="NCBI Taxonomy" id="412755"/>
    <lineage>
        <taxon>unclassified sequences</taxon>
        <taxon>metagenomes</taxon>
        <taxon>ecological metagenomes</taxon>
    </lineage>
</organism>
<dbReference type="AlphaFoldDB" id="X1RA47"/>
<protein>
    <submittedName>
        <fullName evidence="1">Uncharacterized protein</fullName>
    </submittedName>
</protein>
<reference evidence="1" key="1">
    <citation type="journal article" date="2014" name="Front. Microbiol.">
        <title>High frequency of phylogenetically diverse reductive dehalogenase-homologous genes in deep subseafloor sedimentary metagenomes.</title>
        <authorList>
            <person name="Kawai M."/>
            <person name="Futagami T."/>
            <person name="Toyoda A."/>
            <person name="Takaki Y."/>
            <person name="Nishi S."/>
            <person name="Hori S."/>
            <person name="Arai W."/>
            <person name="Tsubouchi T."/>
            <person name="Morono Y."/>
            <person name="Uchiyama I."/>
            <person name="Ito T."/>
            <person name="Fujiyama A."/>
            <person name="Inagaki F."/>
            <person name="Takami H."/>
        </authorList>
    </citation>
    <scope>NUCLEOTIDE SEQUENCE</scope>
    <source>
        <strain evidence="1">Expedition CK06-06</strain>
    </source>
</reference>
<evidence type="ECO:0000313" key="1">
    <source>
        <dbReference type="EMBL" id="GAI77632.1"/>
    </source>
</evidence>
<accession>X1RA47</accession>
<gene>
    <name evidence="1" type="ORF">S12H4_13787</name>
</gene>